<protein>
    <submittedName>
        <fullName evidence="12">Hemolysin activation/secretion protein</fullName>
    </submittedName>
</protein>
<comment type="subcellular location">
    <subcellularLocation>
        <location evidence="1">Cell outer membrane</location>
    </subcellularLocation>
</comment>
<keyword evidence="13" id="KW-1185">Reference proteome</keyword>
<dbReference type="InterPro" id="IPR013686">
    <property type="entry name" value="Polypept-transport_assoc_ShlB"/>
</dbReference>
<dbReference type="RefSeq" id="WP_130415319.1">
    <property type="nucleotide sequence ID" value="NZ_SHKX01000016.1"/>
</dbReference>
<evidence type="ECO:0000259" key="11">
    <source>
        <dbReference type="PROSITE" id="PS51779"/>
    </source>
</evidence>
<dbReference type="PANTHER" id="PTHR34597:SF1">
    <property type="entry name" value="HEME_HEMOPEXIN TRANSPORTER PROTEIN HUXB"/>
    <property type="match status" value="1"/>
</dbReference>
<gene>
    <name evidence="12" type="ORF">EV700_3024</name>
</gene>
<feature type="domain" description="POTRA" evidence="11">
    <location>
        <begin position="75"/>
        <end position="150"/>
    </location>
</feature>
<dbReference type="OrthoDB" id="572300at2"/>
<dbReference type="Proteomes" id="UP000292423">
    <property type="component" value="Unassembled WGS sequence"/>
</dbReference>
<keyword evidence="7" id="KW-0472">Membrane</keyword>
<sequence length="559" mass="60006">MKTKKMYSMWQGAAVLAAGLQAGAVMAAERPDAGQTLQQQAPTTAPVPSGRGYNPLEPETPDQSQAKTPDNGVRVKVKAVHVLGSSVFKAEDLESLYDAMIGTEQSYEQLKRATRLITRLYRKHGYAVARAYLPAQTIRNGVVTIQVLEGRLEKIELKNQSGVSDERLRALLGNQAEPGQLMDGARINRALLLMGDLPGVGRVQGSLQPGSTVGSTSLTVNVPDGGANLYEASLDNTGNRFTGQYRLTGHAQINNPMHDGDRLDFRTSLSDESLAYARAAWDTPVGVSGLRTGVSVAFNRYQLGDQFSSLDAHGTSLTAGLTASYPLVLDVNRKITAELVLEQSRLNDVIGLFASDTDKKVQDSLLRLSGNYSGSSWSTAWRLEGTFGNLDIQSAKALGTDQLGPRTNGSFNKWGVSASVLKSLGGRSSLYATVTSQFANKNLDSSQKMVLGGVNGIRAYPAGEGLGDEGWQGSLEWRQALLPVLQGVVFVDAGGVKINHDPFAAGVNSRNLHGYGVGINAQPVKPVMLKMSIAWRGGEAPQSDKDQKPRIWLQGNYVF</sequence>
<feature type="signal peptide" evidence="10">
    <location>
        <begin position="1"/>
        <end position="27"/>
    </location>
</feature>
<dbReference type="GO" id="GO:0008320">
    <property type="term" value="F:protein transmembrane transporter activity"/>
    <property type="evidence" value="ECO:0007669"/>
    <property type="project" value="TreeGrafter"/>
</dbReference>
<keyword evidence="5" id="KW-0812">Transmembrane</keyword>
<dbReference type="EMBL" id="SHKX01000016">
    <property type="protein sequence ID" value="RZU36812.1"/>
    <property type="molecule type" value="Genomic_DNA"/>
</dbReference>
<keyword evidence="8" id="KW-0998">Cell outer membrane</keyword>
<evidence type="ECO:0000256" key="9">
    <source>
        <dbReference type="SAM" id="MobiDB-lite"/>
    </source>
</evidence>
<evidence type="ECO:0000256" key="1">
    <source>
        <dbReference type="ARBA" id="ARBA00004442"/>
    </source>
</evidence>
<organism evidence="12 13">
    <name type="scientific">Fluviicoccus keumensis</name>
    <dbReference type="NCBI Taxonomy" id="1435465"/>
    <lineage>
        <taxon>Bacteria</taxon>
        <taxon>Pseudomonadati</taxon>
        <taxon>Pseudomonadota</taxon>
        <taxon>Gammaproteobacteria</taxon>
        <taxon>Moraxellales</taxon>
        <taxon>Moraxellaceae</taxon>
        <taxon>Fluviicoccus</taxon>
    </lineage>
</organism>
<dbReference type="Pfam" id="PF03865">
    <property type="entry name" value="ShlB"/>
    <property type="match status" value="1"/>
</dbReference>
<evidence type="ECO:0000256" key="10">
    <source>
        <dbReference type="SAM" id="SignalP"/>
    </source>
</evidence>
<dbReference type="PANTHER" id="PTHR34597">
    <property type="entry name" value="SLR1661 PROTEIN"/>
    <property type="match status" value="1"/>
</dbReference>
<evidence type="ECO:0000256" key="4">
    <source>
        <dbReference type="ARBA" id="ARBA00022452"/>
    </source>
</evidence>
<reference evidence="12 13" key="1">
    <citation type="submission" date="2019-02" db="EMBL/GenBank/DDBJ databases">
        <title>Genomic Encyclopedia of Type Strains, Phase IV (KMG-IV): sequencing the most valuable type-strain genomes for metagenomic binning, comparative biology and taxonomic classification.</title>
        <authorList>
            <person name="Goeker M."/>
        </authorList>
    </citation>
    <scope>NUCLEOTIDE SEQUENCE [LARGE SCALE GENOMIC DNA]</scope>
    <source>
        <strain evidence="12 13">DSM 105135</strain>
    </source>
</reference>
<dbReference type="GO" id="GO:0046819">
    <property type="term" value="P:protein secretion by the type V secretion system"/>
    <property type="evidence" value="ECO:0007669"/>
    <property type="project" value="TreeGrafter"/>
</dbReference>
<feature type="compositionally biased region" description="Low complexity" evidence="9">
    <location>
        <begin position="31"/>
        <end position="48"/>
    </location>
</feature>
<dbReference type="GO" id="GO:0098046">
    <property type="term" value="C:type V protein secretion system complex"/>
    <property type="evidence" value="ECO:0007669"/>
    <property type="project" value="TreeGrafter"/>
</dbReference>
<dbReference type="Pfam" id="PF08479">
    <property type="entry name" value="POTRA_2"/>
    <property type="match status" value="1"/>
</dbReference>
<evidence type="ECO:0000256" key="8">
    <source>
        <dbReference type="ARBA" id="ARBA00023237"/>
    </source>
</evidence>
<dbReference type="PROSITE" id="PS51779">
    <property type="entry name" value="POTRA"/>
    <property type="match status" value="1"/>
</dbReference>
<name>A0A4Q7YH30_9GAMM</name>
<dbReference type="Gene3D" id="3.10.20.310">
    <property type="entry name" value="membrane protein fhac"/>
    <property type="match status" value="1"/>
</dbReference>
<dbReference type="AlphaFoldDB" id="A0A4Q7YH30"/>
<dbReference type="InterPro" id="IPR005565">
    <property type="entry name" value="Hemolysn_activator_HlyB_C"/>
</dbReference>
<feature type="region of interest" description="Disordered" evidence="9">
    <location>
        <begin position="31"/>
        <end position="71"/>
    </location>
</feature>
<evidence type="ECO:0000313" key="13">
    <source>
        <dbReference type="Proteomes" id="UP000292423"/>
    </source>
</evidence>
<accession>A0A4Q7YH30</accession>
<comment type="similarity">
    <text evidence="2">Belongs to the TPS (TC 1.B.20) family.</text>
</comment>
<proteinExistence type="inferred from homology"/>
<evidence type="ECO:0000256" key="7">
    <source>
        <dbReference type="ARBA" id="ARBA00023136"/>
    </source>
</evidence>
<evidence type="ECO:0000256" key="5">
    <source>
        <dbReference type="ARBA" id="ARBA00022692"/>
    </source>
</evidence>
<evidence type="ECO:0000256" key="6">
    <source>
        <dbReference type="ARBA" id="ARBA00022927"/>
    </source>
</evidence>
<keyword evidence="3" id="KW-0813">Transport</keyword>
<dbReference type="InterPro" id="IPR051544">
    <property type="entry name" value="TPS_OM_transporter"/>
</dbReference>
<dbReference type="InterPro" id="IPR034746">
    <property type="entry name" value="POTRA"/>
</dbReference>
<keyword evidence="6" id="KW-0653">Protein transport</keyword>
<feature type="chain" id="PRO_5020843693" evidence="10">
    <location>
        <begin position="28"/>
        <end position="559"/>
    </location>
</feature>
<evidence type="ECO:0000256" key="3">
    <source>
        <dbReference type="ARBA" id="ARBA00022448"/>
    </source>
</evidence>
<evidence type="ECO:0000256" key="2">
    <source>
        <dbReference type="ARBA" id="ARBA00009055"/>
    </source>
</evidence>
<comment type="caution">
    <text evidence="12">The sequence shown here is derived from an EMBL/GenBank/DDBJ whole genome shotgun (WGS) entry which is preliminary data.</text>
</comment>
<keyword evidence="10" id="KW-0732">Signal</keyword>
<evidence type="ECO:0000313" key="12">
    <source>
        <dbReference type="EMBL" id="RZU36812.1"/>
    </source>
</evidence>
<dbReference type="GO" id="GO:0009279">
    <property type="term" value="C:cell outer membrane"/>
    <property type="evidence" value="ECO:0007669"/>
    <property type="project" value="UniProtKB-SubCell"/>
</dbReference>
<keyword evidence="4" id="KW-1134">Transmembrane beta strand</keyword>
<dbReference type="Gene3D" id="2.40.160.50">
    <property type="entry name" value="membrane protein fhac: a member of the omp85/tpsb transporter family"/>
    <property type="match status" value="1"/>
</dbReference>